<evidence type="ECO:0000256" key="1">
    <source>
        <dbReference type="ARBA" id="ARBA00004162"/>
    </source>
</evidence>
<evidence type="ECO:0000313" key="9">
    <source>
        <dbReference type="Proteomes" id="UP000009234"/>
    </source>
</evidence>
<evidence type="ECO:0000256" key="4">
    <source>
        <dbReference type="ARBA" id="ARBA00022989"/>
    </source>
</evidence>
<reference evidence="9" key="1">
    <citation type="submission" date="2011-05" db="EMBL/GenBank/DDBJ databases">
        <title>Complete sequence of Desulfotomaculum ruminis DSM 2154.</title>
        <authorList>
            <person name="Lucas S."/>
            <person name="Copeland A."/>
            <person name="Lapidus A."/>
            <person name="Cheng J.-F."/>
            <person name="Goodwin L."/>
            <person name="Pitluck S."/>
            <person name="Lu M."/>
            <person name="Detter J.C."/>
            <person name="Han C."/>
            <person name="Tapia R."/>
            <person name="Land M."/>
            <person name="Hauser L."/>
            <person name="Kyrpides N."/>
            <person name="Ivanova N."/>
            <person name="Mikhailova N."/>
            <person name="Pagani I."/>
            <person name="Stams A.J.M."/>
            <person name="Plugge C.M."/>
            <person name="Muyzer G."/>
            <person name="Kuever J."/>
            <person name="Parshina S.N."/>
            <person name="Ivanova A.E."/>
            <person name="Nazina T.N."/>
            <person name="Brambilla E."/>
            <person name="Spring S."/>
            <person name="Klenk H.-P."/>
            <person name="Woyke T."/>
        </authorList>
    </citation>
    <scope>NUCLEOTIDE SEQUENCE [LARGE SCALE GENOMIC DNA]</scope>
    <source>
        <strain evidence="9">ATCC 23193 / DSM 2154 / NCIB 8452 / DL</strain>
    </source>
</reference>
<dbReference type="GO" id="GO:0005886">
    <property type="term" value="C:plasma membrane"/>
    <property type="evidence" value="ECO:0007669"/>
    <property type="project" value="UniProtKB-SubCell"/>
</dbReference>
<dbReference type="InterPro" id="IPR024449">
    <property type="entry name" value="Anti-sigma_RsgI_N"/>
</dbReference>
<dbReference type="InterPro" id="IPR055431">
    <property type="entry name" value="RsgI_M"/>
</dbReference>
<name>F6DPR3_DESRL</name>
<gene>
    <name evidence="8" type="ordered locus">Desru_1367</name>
</gene>
<dbReference type="Proteomes" id="UP000009234">
    <property type="component" value="Chromosome"/>
</dbReference>
<keyword evidence="9" id="KW-1185">Reference proteome</keyword>
<evidence type="ECO:0000256" key="6">
    <source>
        <dbReference type="SAM" id="MobiDB-lite"/>
    </source>
</evidence>
<organism evidence="8 9">
    <name type="scientific">Desulforamulus ruminis (strain ATCC 23193 / DSM 2154 / NCIMB 8452 / DL)</name>
    <name type="common">Desulfotomaculum ruminis</name>
    <dbReference type="NCBI Taxonomy" id="696281"/>
    <lineage>
        <taxon>Bacteria</taxon>
        <taxon>Bacillati</taxon>
        <taxon>Bacillota</taxon>
        <taxon>Clostridia</taxon>
        <taxon>Eubacteriales</taxon>
        <taxon>Peptococcaceae</taxon>
        <taxon>Desulforamulus</taxon>
    </lineage>
</organism>
<reference evidence="8 9" key="2">
    <citation type="journal article" date="2012" name="Stand. Genomic Sci.">
        <title>Complete genome sequence of the sulfate-reducing firmicute Desulfotomaculum ruminis type strain (DL(T)).</title>
        <authorList>
            <person name="Spring S."/>
            <person name="Visser M."/>
            <person name="Lu M."/>
            <person name="Copeland A."/>
            <person name="Lapidus A."/>
            <person name="Lucas S."/>
            <person name="Cheng J.F."/>
            <person name="Han C."/>
            <person name="Tapia R."/>
            <person name="Goodwin L.A."/>
            <person name="Pitluck S."/>
            <person name="Ivanova N."/>
            <person name="Land M."/>
            <person name="Hauser L."/>
            <person name="Larimer F."/>
            <person name="Rohde M."/>
            <person name="Goker M."/>
            <person name="Detter J.C."/>
            <person name="Kyrpides N.C."/>
            <person name="Woyke T."/>
            <person name="Schaap P.J."/>
            <person name="Plugge C.M."/>
            <person name="Muyzer G."/>
            <person name="Kuever J."/>
            <person name="Pereira I.A."/>
            <person name="Parshina S.N."/>
            <person name="Bernier-Latmani R."/>
            <person name="Stams A.J."/>
            <person name="Klenk H.P."/>
        </authorList>
    </citation>
    <scope>NUCLEOTIDE SEQUENCE [LARGE SCALE GENOMIC DNA]</scope>
    <source>
        <strain evidence="9">ATCC 23193 / DSM 2154 / NCIB 8452 / DL</strain>
    </source>
</reference>
<evidence type="ECO:0000259" key="7">
    <source>
        <dbReference type="PROSITE" id="PS51849"/>
    </source>
</evidence>
<keyword evidence="2" id="KW-1003">Cell membrane</keyword>
<dbReference type="OrthoDB" id="9800626at2"/>
<dbReference type="PROSITE" id="PS51849">
    <property type="entry name" value="RSGI_N"/>
    <property type="match status" value="1"/>
</dbReference>
<accession>F6DPR3</accession>
<dbReference type="AlphaFoldDB" id="F6DPR3"/>
<protein>
    <recommendedName>
        <fullName evidence="7">RsgI N-terminal anti-sigma domain-containing protein</fullName>
    </recommendedName>
</protein>
<feature type="compositionally biased region" description="Basic and acidic residues" evidence="6">
    <location>
        <begin position="370"/>
        <end position="400"/>
    </location>
</feature>
<evidence type="ECO:0000256" key="3">
    <source>
        <dbReference type="ARBA" id="ARBA00022692"/>
    </source>
</evidence>
<dbReference type="EMBL" id="CP002780">
    <property type="protein sequence ID" value="AEG59640.1"/>
    <property type="molecule type" value="Genomic_DNA"/>
</dbReference>
<dbReference type="STRING" id="696281.Desru_1367"/>
<sequence>MVKGLLIRARGPLGIIMTSEGRFVRIILGAKSRCLGQEVQGRELKVPSLAQTMAVASVILVLLVGLWANSSLKPAAAAYVALDINPSIELSVNASGQVIRAQGLDPEGVLLLKKVHPEQLEIYKAVAVLVEGAVQYQYLNDVNDVVLVTITPAEGQQPVAIKQEKIEASVNQAVTALPTPVKVITGVATPEEHREAGQKGISVGRYLIYREILQQGGDLSLEEVKTKGLGQLEKEKNIQLQKSSNNGEKETLSVLKSEEKEIHSKEYIGVKDVQPAQEHQKIDDEPSKNQALPAIKVQDQAKNLNEDRDKDKDKDRDKKKDKNKDEEKEKRCSSKVRDEKKKDRDHSSRNPSRAMDNNRWRDGPYPYPIKAEDKANSRQHSWREKNETNKQWKCRGLKDR</sequence>
<keyword evidence="5" id="KW-0472">Membrane</keyword>
<evidence type="ECO:0000256" key="5">
    <source>
        <dbReference type="ARBA" id="ARBA00023136"/>
    </source>
</evidence>
<dbReference type="Pfam" id="PF23750">
    <property type="entry name" value="RsgI_M"/>
    <property type="match status" value="1"/>
</dbReference>
<dbReference type="HOGENOM" id="CLU_688360_0_0_9"/>
<dbReference type="eggNOG" id="COG5183">
    <property type="taxonomic scope" value="Bacteria"/>
</dbReference>
<feature type="region of interest" description="Disordered" evidence="6">
    <location>
        <begin position="266"/>
        <end position="400"/>
    </location>
</feature>
<keyword evidence="4" id="KW-1133">Transmembrane helix</keyword>
<evidence type="ECO:0000313" key="8">
    <source>
        <dbReference type="EMBL" id="AEG59640.1"/>
    </source>
</evidence>
<evidence type="ECO:0000256" key="2">
    <source>
        <dbReference type="ARBA" id="ARBA00022475"/>
    </source>
</evidence>
<feature type="compositionally biased region" description="Basic and acidic residues" evidence="6">
    <location>
        <begin position="278"/>
        <end position="287"/>
    </location>
</feature>
<comment type="subcellular location">
    <subcellularLocation>
        <location evidence="1">Cell membrane</location>
        <topology evidence="1">Single-pass membrane protein</topology>
    </subcellularLocation>
</comment>
<feature type="compositionally biased region" description="Basic and acidic residues" evidence="6">
    <location>
        <begin position="304"/>
        <end position="348"/>
    </location>
</feature>
<keyword evidence="3" id="KW-0812">Transmembrane</keyword>
<dbReference type="RefSeq" id="WP_013841411.1">
    <property type="nucleotide sequence ID" value="NC_015589.1"/>
</dbReference>
<proteinExistence type="predicted"/>
<feature type="domain" description="RsgI N-terminal anti-sigma" evidence="7">
    <location>
        <begin position="2"/>
        <end position="50"/>
    </location>
</feature>
<dbReference type="KEGG" id="dru:Desru_1367"/>